<accession>A0ABT2AMK9</accession>
<evidence type="ECO:0000256" key="2">
    <source>
        <dbReference type="SAM" id="SignalP"/>
    </source>
</evidence>
<sequence length="140" mass="14279">MNLTVKTFLVWILMLMLPLHAVAASVGMSCAPVRQHASSGISMPHHQPAADADAHHGGDHAAHHAAAAADDDAPVPDLTKKAHSSCSACSALCAGAVAPPSVFLPLPSFDGSDAVNASPSIFNSGFIPDGPQRPPRHPSA</sequence>
<name>A0ABT2AMK9_9BURK</name>
<protein>
    <recommendedName>
        <fullName evidence="5">DUF2946 domain-containing protein</fullName>
    </recommendedName>
</protein>
<feature type="signal peptide" evidence="2">
    <location>
        <begin position="1"/>
        <end position="23"/>
    </location>
</feature>
<dbReference type="PROSITE" id="PS51257">
    <property type="entry name" value="PROKAR_LIPOPROTEIN"/>
    <property type="match status" value="1"/>
</dbReference>
<evidence type="ECO:0000313" key="3">
    <source>
        <dbReference type="EMBL" id="MCS0596973.1"/>
    </source>
</evidence>
<dbReference type="Proteomes" id="UP001206572">
    <property type="component" value="Unassembled WGS sequence"/>
</dbReference>
<comment type="caution">
    <text evidence="3">The sequence shown here is derived from an EMBL/GenBank/DDBJ whole genome shotgun (WGS) entry which is preliminary data.</text>
</comment>
<proteinExistence type="predicted"/>
<feature type="chain" id="PRO_5047018559" description="DUF2946 domain-containing protein" evidence="2">
    <location>
        <begin position="24"/>
        <end position="140"/>
    </location>
</feature>
<evidence type="ECO:0000313" key="4">
    <source>
        <dbReference type="Proteomes" id="UP001206572"/>
    </source>
</evidence>
<gene>
    <name evidence="3" type="ORF">NX780_11510</name>
</gene>
<keyword evidence="2" id="KW-0732">Signal</keyword>
<feature type="region of interest" description="Disordered" evidence="1">
    <location>
        <begin position="38"/>
        <end position="79"/>
    </location>
</feature>
<evidence type="ECO:0000256" key="1">
    <source>
        <dbReference type="SAM" id="MobiDB-lite"/>
    </source>
</evidence>
<organism evidence="3 4">
    <name type="scientific">Massilia agri</name>
    <dbReference type="NCBI Taxonomy" id="1886785"/>
    <lineage>
        <taxon>Bacteria</taxon>
        <taxon>Pseudomonadati</taxon>
        <taxon>Pseudomonadota</taxon>
        <taxon>Betaproteobacteria</taxon>
        <taxon>Burkholderiales</taxon>
        <taxon>Oxalobacteraceae</taxon>
        <taxon>Telluria group</taxon>
        <taxon>Massilia</taxon>
    </lineage>
</organism>
<keyword evidence="4" id="KW-1185">Reference proteome</keyword>
<feature type="compositionally biased region" description="Basic and acidic residues" evidence="1">
    <location>
        <begin position="52"/>
        <end position="62"/>
    </location>
</feature>
<dbReference type="RefSeq" id="WP_258827995.1">
    <property type="nucleotide sequence ID" value="NZ_JANUHA010000006.1"/>
</dbReference>
<evidence type="ECO:0008006" key="5">
    <source>
        <dbReference type="Google" id="ProtNLM"/>
    </source>
</evidence>
<dbReference type="EMBL" id="JANUHA010000006">
    <property type="protein sequence ID" value="MCS0596973.1"/>
    <property type="molecule type" value="Genomic_DNA"/>
</dbReference>
<reference evidence="3 4" key="1">
    <citation type="submission" date="2022-08" db="EMBL/GenBank/DDBJ databases">
        <title>Reclassification of Massilia species as members of the genera Telluria, Duganella, Pseudoduganella, Mokoshia gen. nov. and Zemynaea gen. nov. using orthogonal and non-orthogonal genome-based approaches.</title>
        <authorList>
            <person name="Bowman J.P."/>
        </authorList>
    </citation>
    <scope>NUCLEOTIDE SEQUENCE [LARGE SCALE GENOMIC DNA]</scope>
    <source>
        <strain evidence="3 4">JCM 31661</strain>
    </source>
</reference>